<dbReference type="SMART" id="SM00233">
    <property type="entry name" value="PH"/>
    <property type="match status" value="1"/>
</dbReference>
<dbReference type="SMART" id="SM00325">
    <property type="entry name" value="RhoGEF"/>
    <property type="match status" value="1"/>
</dbReference>
<gene>
    <name evidence="2" type="ORF">NOO_LOCUS8100</name>
</gene>
<evidence type="ECO:0000313" key="4">
    <source>
        <dbReference type="WBParaSite" id="nOo.2.0.1.t08100-RA"/>
    </source>
</evidence>
<dbReference type="GO" id="GO:0030424">
    <property type="term" value="C:axon"/>
    <property type="evidence" value="ECO:0007669"/>
    <property type="project" value="TreeGrafter"/>
</dbReference>
<dbReference type="InterPro" id="IPR040181">
    <property type="entry name" value="PKHG5/7"/>
</dbReference>
<keyword evidence="3" id="KW-1185">Reference proteome</keyword>
<dbReference type="SUPFAM" id="SSF50729">
    <property type="entry name" value="PH domain-like"/>
    <property type="match status" value="1"/>
</dbReference>
<proteinExistence type="predicted"/>
<accession>A0A182EJ16</accession>
<dbReference type="AlphaFoldDB" id="A0A182EJ16"/>
<organism evidence="4">
    <name type="scientific">Onchocerca ochengi</name>
    <name type="common">Filarial nematode worm</name>
    <dbReference type="NCBI Taxonomy" id="42157"/>
    <lineage>
        <taxon>Eukaryota</taxon>
        <taxon>Metazoa</taxon>
        <taxon>Ecdysozoa</taxon>
        <taxon>Nematoda</taxon>
        <taxon>Chromadorea</taxon>
        <taxon>Rhabditida</taxon>
        <taxon>Spirurina</taxon>
        <taxon>Spiruromorpha</taxon>
        <taxon>Filarioidea</taxon>
        <taxon>Onchocercidae</taxon>
        <taxon>Onchocerca</taxon>
    </lineage>
</organism>
<dbReference type="InterPro" id="IPR001849">
    <property type="entry name" value="PH_domain"/>
</dbReference>
<feature type="domain" description="DH" evidence="1">
    <location>
        <begin position="51"/>
        <end position="227"/>
    </location>
</feature>
<dbReference type="SUPFAM" id="SSF48065">
    <property type="entry name" value="DBL homology domain (DH-domain)"/>
    <property type="match status" value="1"/>
</dbReference>
<dbReference type="GO" id="GO:0007266">
    <property type="term" value="P:Rho protein signal transduction"/>
    <property type="evidence" value="ECO:0007669"/>
    <property type="project" value="TreeGrafter"/>
</dbReference>
<dbReference type="OrthoDB" id="660555at2759"/>
<dbReference type="EMBL" id="UYRW01003213">
    <property type="protein sequence ID" value="VDK88340.1"/>
    <property type="molecule type" value="Genomic_DNA"/>
</dbReference>
<evidence type="ECO:0000313" key="3">
    <source>
        <dbReference type="Proteomes" id="UP000271087"/>
    </source>
</evidence>
<reference evidence="2 3" key="2">
    <citation type="submission" date="2018-08" db="EMBL/GenBank/DDBJ databases">
        <authorList>
            <person name="Laetsch R D."/>
            <person name="Stevens L."/>
            <person name="Kumar S."/>
            <person name="Blaxter L. M."/>
        </authorList>
    </citation>
    <scope>NUCLEOTIDE SEQUENCE [LARGE SCALE GENOMIC DNA]</scope>
</reference>
<dbReference type="PROSITE" id="PS50010">
    <property type="entry name" value="DH_2"/>
    <property type="match status" value="1"/>
</dbReference>
<protein>
    <submittedName>
        <fullName evidence="4">DH domain-containing protein</fullName>
    </submittedName>
</protein>
<dbReference type="PANTHER" id="PTHR13217">
    <property type="entry name" value="PLECKSTRIN HOMOLOGY DOMAIN-CONTAINING FAMILY G MEMBER 7"/>
    <property type="match status" value="1"/>
</dbReference>
<evidence type="ECO:0000313" key="2">
    <source>
        <dbReference type="EMBL" id="VDK88340.1"/>
    </source>
</evidence>
<dbReference type="WBParaSite" id="nOo.2.0.1.t08100-RA">
    <property type="protein sequence ID" value="nOo.2.0.1.t08100-RA"/>
    <property type="gene ID" value="nOo.2.0.1.g08100"/>
</dbReference>
<name>A0A182EJ16_ONCOC</name>
<evidence type="ECO:0000259" key="1">
    <source>
        <dbReference type="PROSITE" id="PS50010"/>
    </source>
</evidence>
<sequence>MLELSKDEMLELLTRLKNEAQKEIPMLELEQHWTNIVHDGDKRSKQTREQQEAHLKQMNEFHEYFLKLQEVGYMRDVDSRRVFLNYPELYSQNSKFWKKSILQMLENSRDYGIPLDPTIMKNGFERIDEWLPCYKTFICGYADCHNYVQKCQKDHALFFEFVKWAESQDTMRRQSLLDALANPMQRLTRYRLLLEAIRKNTVGDAKRDIIQEMITRIEKAARDVDETLNKNDLRDKLIEVLKAIESYEAIDCKEFERIFSTKFYIPLADPMPYCVGEPQFRRVYLRDDLKMKDGKYGKKIDVHCILFTDLFLICKISNKRYGRLRILKSPIHITKLRIQRFPNHSNFVVTPINDFGMPSALYYFSATSTENTRKWFDMIDTALKDFYDLKHNTSSTLDIPMVTQTNGR</sequence>
<dbReference type="InterPro" id="IPR011993">
    <property type="entry name" value="PH-like_dom_sf"/>
</dbReference>
<dbReference type="Proteomes" id="UP000271087">
    <property type="component" value="Unassembled WGS sequence"/>
</dbReference>
<dbReference type="GO" id="GO:0030139">
    <property type="term" value="C:endocytic vesicle"/>
    <property type="evidence" value="ECO:0007669"/>
    <property type="project" value="TreeGrafter"/>
</dbReference>
<dbReference type="InterPro" id="IPR035899">
    <property type="entry name" value="DBL_dom_sf"/>
</dbReference>
<dbReference type="GO" id="GO:0005085">
    <property type="term" value="F:guanyl-nucleotide exchange factor activity"/>
    <property type="evidence" value="ECO:0007669"/>
    <property type="project" value="InterPro"/>
</dbReference>
<dbReference type="Gene3D" id="2.30.29.30">
    <property type="entry name" value="Pleckstrin-homology domain (PH domain)/Phosphotyrosine-binding domain (PTB)"/>
    <property type="match status" value="1"/>
</dbReference>
<dbReference type="PANTHER" id="PTHR13217:SF11">
    <property type="entry name" value="PLECKSTRIN HOMOLOGY DOMAIN-CONTAINING FAMILY G MEMBER 5"/>
    <property type="match status" value="1"/>
</dbReference>
<dbReference type="Gene3D" id="1.20.900.10">
    <property type="entry name" value="Dbl homology (DH) domain"/>
    <property type="match status" value="1"/>
</dbReference>
<dbReference type="GO" id="GO:0043542">
    <property type="term" value="P:endothelial cell migration"/>
    <property type="evidence" value="ECO:0007669"/>
    <property type="project" value="TreeGrafter"/>
</dbReference>
<dbReference type="GO" id="GO:0005886">
    <property type="term" value="C:plasma membrane"/>
    <property type="evidence" value="ECO:0007669"/>
    <property type="project" value="TreeGrafter"/>
</dbReference>
<reference evidence="4" key="1">
    <citation type="submission" date="2016-06" db="UniProtKB">
        <authorList>
            <consortium name="WormBaseParasite"/>
        </authorList>
    </citation>
    <scope>IDENTIFICATION</scope>
</reference>
<dbReference type="Pfam" id="PF00621">
    <property type="entry name" value="RhoGEF"/>
    <property type="match status" value="1"/>
</dbReference>
<dbReference type="STRING" id="42157.A0A182EJ16"/>
<dbReference type="CDD" id="cd13244">
    <property type="entry name" value="PH_PLEKHG5_G6"/>
    <property type="match status" value="1"/>
</dbReference>
<dbReference type="InterPro" id="IPR000219">
    <property type="entry name" value="DH_dom"/>
</dbReference>